<dbReference type="EMBL" id="AP035768">
    <property type="protein sequence ID" value="BFO17149.1"/>
    <property type="molecule type" value="Genomic_DNA"/>
</dbReference>
<protein>
    <submittedName>
        <fullName evidence="2">Uncharacterized protein</fullName>
    </submittedName>
</protein>
<feature type="compositionally biased region" description="Basic and acidic residues" evidence="1">
    <location>
        <begin position="106"/>
        <end position="116"/>
    </location>
</feature>
<reference evidence="2" key="2">
    <citation type="submission" date="2024-07" db="EMBL/GenBank/DDBJ databases">
        <title>Streptomyces haneummycinica sp. nov., a new antibiotic-producing actinobacterium isolated from marine sediment.</title>
        <authorList>
            <person name="Uemura M."/>
            <person name="Hamada M."/>
            <person name="Hirano S."/>
            <person name="Kobayashi K."/>
            <person name="Ohshiro T."/>
            <person name="Kobayashi T."/>
            <person name="Terahara T."/>
        </authorList>
    </citation>
    <scope>NUCLEOTIDE SEQUENCE</scope>
    <source>
        <strain evidence="2">KM77-8</strain>
    </source>
</reference>
<dbReference type="AlphaFoldDB" id="A0AAT9HJ10"/>
<proteinExistence type="predicted"/>
<feature type="region of interest" description="Disordered" evidence="1">
    <location>
        <begin position="104"/>
        <end position="128"/>
    </location>
</feature>
<accession>A0AAT9HJ10</accession>
<name>A0AAT9HJ10_9ACTN</name>
<reference evidence="2" key="1">
    <citation type="submission" date="2024-06" db="EMBL/GenBank/DDBJ databases">
        <authorList>
            <consortium name="consrtm"/>
            <person name="Uemura M."/>
            <person name="Terahara T."/>
        </authorList>
    </citation>
    <scope>NUCLEOTIDE SEQUENCE</scope>
    <source>
        <strain evidence="2">KM77-8</strain>
    </source>
</reference>
<feature type="region of interest" description="Disordered" evidence="1">
    <location>
        <begin position="63"/>
        <end position="86"/>
    </location>
</feature>
<gene>
    <name evidence="2" type="ORF">SHKM778_35370</name>
</gene>
<sequence>MSAPPVRDPAWDKVIELLDPDEHGLPELAEALAARGVPVPRDGYELDANTGWQAELAWPDARVGVVRTPRPPEGEDIDPEAADRDRDFAAAGWEVRTAADWTADGLAERIGHHPSDDTTTDNGGNEQP</sequence>
<evidence type="ECO:0000313" key="2">
    <source>
        <dbReference type="EMBL" id="BFO17149.1"/>
    </source>
</evidence>
<organism evidence="2">
    <name type="scientific">Streptomyces haneummycinicus</name>
    <dbReference type="NCBI Taxonomy" id="3074435"/>
    <lineage>
        <taxon>Bacteria</taxon>
        <taxon>Bacillati</taxon>
        <taxon>Actinomycetota</taxon>
        <taxon>Actinomycetes</taxon>
        <taxon>Kitasatosporales</taxon>
        <taxon>Streptomycetaceae</taxon>
        <taxon>Streptomyces</taxon>
    </lineage>
</organism>
<evidence type="ECO:0000256" key="1">
    <source>
        <dbReference type="SAM" id="MobiDB-lite"/>
    </source>
</evidence>